<feature type="domain" description="DRBM" evidence="1">
    <location>
        <begin position="9"/>
        <end position="71"/>
    </location>
</feature>
<dbReference type="Proteomes" id="UP000027265">
    <property type="component" value="Unassembled WGS sequence"/>
</dbReference>
<sequence length="81" mass="8975">MAYSDDHYRMRLNNFLQGRGVASTLTWEIHQAGANHAPVWTAIAYLNHIEYGRATSKTQGGAKEEAARLVLFAIAADSGRR</sequence>
<proteinExistence type="predicted"/>
<dbReference type="AlphaFoldDB" id="A0A067PLZ3"/>
<keyword evidence="3" id="KW-1185">Reference proteome</keyword>
<dbReference type="Gene3D" id="3.30.160.20">
    <property type="match status" value="1"/>
</dbReference>
<evidence type="ECO:0000259" key="1">
    <source>
        <dbReference type="Pfam" id="PF00035"/>
    </source>
</evidence>
<evidence type="ECO:0000313" key="2">
    <source>
        <dbReference type="EMBL" id="KDQ55854.1"/>
    </source>
</evidence>
<dbReference type="Pfam" id="PF00035">
    <property type="entry name" value="dsrm"/>
    <property type="match status" value="1"/>
</dbReference>
<reference evidence="3" key="1">
    <citation type="journal article" date="2014" name="Proc. Natl. Acad. Sci. U.S.A.">
        <title>Extensive sampling of basidiomycete genomes demonstrates inadequacy of the white-rot/brown-rot paradigm for wood decay fungi.</title>
        <authorList>
            <person name="Riley R."/>
            <person name="Salamov A.A."/>
            <person name="Brown D.W."/>
            <person name="Nagy L.G."/>
            <person name="Floudas D."/>
            <person name="Held B.W."/>
            <person name="Levasseur A."/>
            <person name="Lombard V."/>
            <person name="Morin E."/>
            <person name="Otillar R."/>
            <person name="Lindquist E.A."/>
            <person name="Sun H."/>
            <person name="LaButti K.M."/>
            <person name="Schmutz J."/>
            <person name="Jabbour D."/>
            <person name="Luo H."/>
            <person name="Baker S.E."/>
            <person name="Pisabarro A.G."/>
            <person name="Walton J.D."/>
            <person name="Blanchette R.A."/>
            <person name="Henrissat B."/>
            <person name="Martin F."/>
            <person name="Cullen D."/>
            <person name="Hibbett D.S."/>
            <person name="Grigoriev I.V."/>
        </authorList>
    </citation>
    <scope>NUCLEOTIDE SEQUENCE [LARGE SCALE GENOMIC DNA]</scope>
    <source>
        <strain evidence="3">MUCL 33604</strain>
    </source>
</reference>
<dbReference type="OrthoDB" id="112668at2759"/>
<dbReference type="InterPro" id="IPR014720">
    <property type="entry name" value="dsRBD_dom"/>
</dbReference>
<dbReference type="InParanoid" id="A0A067PLZ3"/>
<evidence type="ECO:0000313" key="3">
    <source>
        <dbReference type="Proteomes" id="UP000027265"/>
    </source>
</evidence>
<dbReference type="CDD" id="cd00048">
    <property type="entry name" value="DSRM_SF"/>
    <property type="match status" value="1"/>
</dbReference>
<protein>
    <recommendedName>
        <fullName evidence="1">DRBM domain-containing protein</fullName>
    </recommendedName>
</protein>
<dbReference type="EMBL" id="KL197724">
    <property type="protein sequence ID" value="KDQ55854.1"/>
    <property type="molecule type" value="Genomic_DNA"/>
</dbReference>
<name>A0A067PLZ3_9AGAM</name>
<organism evidence="2 3">
    <name type="scientific">Jaapia argillacea MUCL 33604</name>
    <dbReference type="NCBI Taxonomy" id="933084"/>
    <lineage>
        <taxon>Eukaryota</taxon>
        <taxon>Fungi</taxon>
        <taxon>Dikarya</taxon>
        <taxon>Basidiomycota</taxon>
        <taxon>Agaricomycotina</taxon>
        <taxon>Agaricomycetes</taxon>
        <taxon>Agaricomycetidae</taxon>
        <taxon>Jaapiales</taxon>
        <taxon>Jaapiaceae</taxon>
        <taxon>Jaapia</taxon>
    </lineage>
</organism>
<dbReference type="SUPFAM" id="SSF54768">
    <property type="entry name" value="dsRNA-binding domain-like"/>
    <property type="match status" value="1"/>
</dbReference>
<gene>
    <name evidence="2" type="ORF">JAAARDRAFT_37278</name>
</gene>
<dbReference type="HOGENOM" id="CLU_172700_2_0_1"/>
<accession>A0A067PLZ3</accession>